<dbReference type="Gene3D" id="1.25.40.10">
    <property type="entry name" value="Tetratricopeptide repeat domain"/>
    <property type="match status" value="1"/>
</dbReference>
<dbReference type="PROSITE" id="PS50005">
    <property type="entry name" value="TPR"/>
    <property type="match status" value="1"/>
</dbReference>
<reference evidence="3" key="1">
    <citation type="submission" date="2018-05" db="EMBL/GenBank/DDBJ databases">
        <authorList>
            <person name="Lanie J.A."/>
            <person name="Ng W.-L."/>
            <person name="Kazmierczak K.M."/>
            <person name="Andrzejewski T.M."/>
            <person name="Davidsen T.M."/>
            <person name="Wayne K.J."/>
            <person name="Tettelin H."/>
            <person name="Glass J.I."/>
            <person name="Rusch D."/>
            <person name="Podicherti R."/>
            <person name="Tsui H.-C.T."/>
            <person name="Winkler M.E."/>
        </authorList>
    </citation>
    <scope>NUCLEOTIDE SEQUENCE</scope>
</reference>
<dbReference type="SMART" id="SM00028">
    <property type="entry name" value="TPR"/>
    <property type="match status" value="2"/>
</dbReference>
<keyword evidence="1" id="KW-0677">Repeat</keyword>
<accession>A0A382ZBG6</accession>
<evidence type="ECO:0000313" key="3">
    <source>
        <dbReference type="EMBL" id="SVD92539.1"/>
    </source>
</evidence>
<dbReference type="InterPro" id="IPR013105">
    <property type="entry name" value="TPR_2"/>
</dbReference>
<dbReference type="SUPFAM" id="SSF48452">
    <property type="entry name" value="TPR-like"/>
    <property type="match status" value="1"/>
</dbReference>
<dbReference type="InterPro" id="IPR019734">
    <property type="entry name" value="TPR_rpt"/>
</dbReference>
<keyword evidence="2" id="KW-0802">TPR repeat</keyword>
<sequence length="184" mass="21479">MNGPNPELIKDFSEAQKLTGEKKYHESIERYEIILKKYPNLVTAISNIGLNYEYLGLLDKSIYYHKLCCDKVPKEKIFLNKLGNVYYKQKDYLKAIEIFEQSYNINNKQENVIEKLISSLIEAKLGERAEFLLRDNLEIFPNNAYLNSLMGYHLLATNRHKEGLDFLKKGTGFIEFNNDTVKII</sequence>
<gene>
    <name evidence="3" type="ORF">METZ01_LOCUS445393</name>
</gene>
<organism evidence="3">
    <name type="scientific">marine metagenome</name>
    <dbReference type="NCBI Taxonomy" id="408172"/>
    <lineage>
        <taxon>unclassified sequences</taxon>
        <taxon>metagenomes</taxon>
        <taxon>ecological metagenomes</taxon>
    </lineage>
</organism>
<dbReference type="AlphaFoldDB" id="A0A382ZBG6"/>
<proteinExistence type="predicted"/>
<name>A0A382ZBG6_9ZZZZ</name>
<evidence type="ECO:0000256" key="2">
    <source>
        <dbReference type="ARBA" id="ARBA00022803"/>
    </source>
</evidence>
<protein>
    <submittedName>
        <fullName evidence="3">Uncharacterized protein</fullName>
    </submittedName>
</protein>
<evidence type="ECO:0000256" key="1">
    <source>
        <dbReference type="ARBA" id="ARBA00022737"/>
    </source>
</evidence>
<dbReference type="EMBL" id="UINC01182364">
    <property type="protein sequence ID" value="SVD92539.1"/>
    <property type="molecule type" value="Genomic_DNA"/>
</dbReference>
<dbReference type="Pfam" id="PF07719">
    <property type="entry name" value="TPR_2"/>
    <property type="match status" value="1"/>
</dbReference>
<dbReference type="InterPro" id="IPR011990">
    <property type="entry name" value="TPR-like_helical_dom_sf"/>
</dbReference>